<reference evidence="1 2" key="1">
    <citation type="submission" date="2022-04" db="EMBL/GenBank/DDBJ databases">
        <title>Genome diversity in the genus Frankia.</title>
        <authorList>
            <person name="Carlos-Shanley C."/>
            <person name="Hahn D."/>
        </authorList>
    </citation>
    <scope>NUCLEOTIDE SEQUENCE [LARGE SCALE GENOMIC DNA]</scope>
    <source>
        <strain evidence="1 2">Ag45/Mut15</strain>
    </source>
</reference>
<keyword evidence="2" id="KW-1185">Reference proteome</keyword>
<dbReference type="RefSeq" id="WP_248823146.1">
    <property type="nucleotide sequence ID" value="NZ_JALKFT010000001.1"/>
</dbReference>
<dbReference type="InterPro" id="IPR027575">
    <property type="entry name" value="LD_lanti_pre"/>
</dbReference>
<dbReference type="Proteomes" id="UP001201873">
    <property type="component" value="Unassembled WGS sequence"/>
</dbReference>
<dbReference type="NCBIfam" id="TIGR04363">
    <property type="entry name" value="LD_lanti_pre"/>
    <property type="match status" value="1"/>
</dbReference>
<evidence type="ECO:0000313" key="1">
    <source>
        <dbReference type="EMBL" id="MCK9874515.1"/>
    </source>
</evidence>
<proteinExistence type="predicted"/>
<accession>A0ABT0JSI4</accession>
<protein>
    <submittedName>
        <fullName evidence="1">FxLD family lanthipeptide</fullName>
    </submittedName>
</protein>
<comment type="caution">
    <text evidence="1">The sequence shown here is derived from an EMBL/GenBank/DDBJ whole genome shotgun (WGS) entry which is preliminary data.</text>
</comment>
<sequence>MSIVQEVGPSGVTQDHWFDLPITIVNDDGCVASDDCDTSDGCSSTCPSACVSA</sequence>
<evidence type="ECO:0000313" key="2">
    <source>
        <dbReference type="Proteomes" id="UP001201873"/>
    </source>
</evidence>
<dbReference type="EMBL" id="JALKFT010000001">
    <property type="protein sequence ID" value="MCK9874515.1"/>
    <property type="molecule type" value="Genomic_DNA"/>
</dbReference>
<gene>
    <name evidence="1" type="ORF">MXD59_01750</name>
</gene>
<organism evidence="1 2">
    <name type="scientific">Frankia umida</name>
    <dbReference type="NCBI Taxonomy" id="573489"/>
    <lineage>
        <taxon>Bacteria</taxon>
        <taxon>Bacillati</taxon>
        <taxon>Actinomycetota</taxon>
        <taxon>Actinomycetes</taxon>
        <taxon>Frankiales</taxon>
        <taxon>Frankiaceae</taxon>
        <taxon>Frankia</taxon>
    </lineage>
</organism>
<name>A0ABT0JSI4_9ACTN</name>